<gene>
    <name evidence="1" type="ORF">FDG2_3805</name>
</gene>
<dbReference type="EMBL" id="FLUV01001596">
    <property type="protein sequence ID" value="SBW23507.1"/>
    <property type="molecule type" value="Genomic_DNA"/>
</dbReference>
<dbReference type="Proteomes" id="UP000199013">
    <property type="component" value="Unassembled WGS sequence"/>
</dbReference>
<organism evidence="1 2">
    <name type="scientific">Candidatus Protofrankia californiensis</name>
    <dbReference type="NCBI Taxonomy" id="1839754"/>
    <lineage>
        <taxon>Bacteria</taxon>
        <taxon>Bacillati</taxon>
        <taxon>Actinomycetota</taxon>
        <taxon>Actinomycetes</taxon>
        <taxon>Frankiales</taxon>
        <taxon>Frankiaceae</taxon>
        <taxon>Protofrankia</taxon>
    </lineage>
</organism>
<dbReference type="InterPro" id="IPR038555">
    <property type="entry name" value="Zincin_1_sf"/>
</dbReference>
<evidence type="ECO:0000313" key="1">
    <source>
        <dbReference type="EMBL" id="SBW23507.1"/>
    </source>
</evidence>
<dbReference type="Pfam" id="PF06262">
    <property type="entry name" value="Zincin_1"/>
    <property type="match status" value="1"/>
</dbReference>
<dbReference type="InterPro" id="IPR010428">
    <property type="entry name" value="Zincin_1"/>
</dbReference>
<proteinExistence type="predicted"/>
<name>A0A1C3P0Y2_9ACTN</name>
<dbReference type="AlphaFoldDB" id="A0A1C3P0Y2"/>
<evidence type="ECO:0008006" key="3">
    <source>
        <dbReference type="Google" id="ProtNLM"/>
    </source>
</evidence>
<keyword evidence="2" id="KW-1185">Reference proteome</keyword>
<evidence type="ECO:0000313" key="2">
    <source>
        <dbReference type="Proteomes" id="UP000199013"/>
    </source>
</evidence>
<dbReference type="SUPFAM" id="SSF55486">
    <property type="entry name" value="Metalloproteases ('zincins'), catalytic domain"/>
    <property type="match status" value="1"/>
</dbReference>
<accession>A0A1C3P0Y2</accession>
<reference evidence="2" key="1">
    <citation type="submission" date="2016-02" db="EMBL/GenBank/DDBJ databases">
        <authorList>
            <person name="Wibberg D."/>
        </authorList>
    </citation>
    <scope>NUCLEOTIDE SEQUENCE [LARGE SCALE GENOMIC DNA]</scope>
</reference>
<dbReference type="Gene3D" id="3.30.2010.20">
    <property type="match status" value="1"/>
</dbReference>
<protein>
    <recommendedName>
        <fullName evidence="3">Metallopeptidase family protein</fullName>
    </recommendedName>
</protein>
<dbReference type="CDD" id="cd12952">
    <property type="entry name" value="MMP_ACEL2062"/>
    <property type="match status" value="1"/>
</dbReference>
<sequence>MITSLEAGERGQCSRAWSFPCWLPACGGGRRSLPAPVDAKTGETVPIGGFGFDGRFTDVVEVSRDRFEALVADALDSLPPELGRQMCNIAILVEDEPPLPGLLGLYEGVPLPERGDRYSGVLPDRITIYRKSICDMGETEAQVVEQVRVTVIHEVAHHFGIDDRRLAELGWE</sequence>